<dbReference type="GO" id="GO:0008270">
    <property type="term" value="F:zinc ion binding"/>
    <property type="evidence" value="ECO:0007669"/>
    <property type="project" value="UniProtKB-KW"/>
</dbReference>
<keyword evidence="3" id="KW-0862">Zinc</keyword>
<evidence type="ECO:0000313" key="8">
    <source>
        <dbReference type="Proteomes" id="UP000006039"/>
    </source>
</evidence>
<proteinExistence type="predicted"/>
<organism evidence="6">
    <name type="scientific">Gaeumannomyces tritici (strain R3-111a-1)</name>
    <name type="common">Wheat and barley take-all root rot fungus</name>
    <name type="synonym">Gaeumannomyces graminis var. tritici</name>
    <dbReference type="NCBI Taxonomy" id="644352"/>
    <lineage>
        <taxon>Eukaryota</taxon>
        <taxon>Fungi</taxon>
        <taxon>Dikarya</taxon>
        <taxon>Ascomycota</taxon>
        <taxon>Pezizomycotina</taxon>
        <taxon>Sordariomycetes</taxon>
        <taxon>Sordariomycetidae</taxon>
        <taxon>Magnaporthales</taxon>
        <taxon>Magnaporthaceae</taxon>
        <taxon>Gaeumannomyces</taxon>
    </lineage>
</organism>
<feature type="domain" description="MYND-type" evidence="5">
    <location>
        <begin position="140"/>
        <end position="183"/>
    </location>
</feature>
<dbReference type="Gene3D" id="6.10.140.2220">
    <property type="match status" value="1"/>
</dbReference>
<evidence type="ECO:0000313" key="6">
    <source>
        <dbReference type="EMBL" id="EJT80677.1"/>
    </source>
</evidence>
<dbReference type="EMBL" id="GL385395">
    <property type="protein sequence ID" value="EJT80677.1"/>
    <property type="molecule type" value="Genomic_DNA"/>
</dbReference>
<dbReference type="VEuPathDB" id="FungiDB:GGTG_00671"/>
<reference evidence="6" key="3">
    <citation type="submission" date="2010-09" db="EMBL/GenBank/DDBJ databases">
        <title>Annotation of Gaeumannomyces graminis var. tritici R3-111a-1.</title>
        <authorList>
            <consortium name="The Broad Institute Genome Sequencing Platform"/>
            <person name="Ma L.-J."/>
            <person name="Dead R."/>
            <person name="Young S.K."/>
            <person name="Zeng Q."/>
            <person name="Gargeya S."/>
            <person name="Fitzgerald M."/>
            <person name="Haas B."/>
            <person name="Abouelleil A."/>
            <person name="Alvarado L."/>
            <person name="Arachchi H.M."/>
            <person name="Berlin A."/>
            <person name="Brown A."/>
            <person name="Chapman S.B."/>
            <person name="Chen Z."/>
            <person name="Dunbar C."/>
            <person name="Freedman E."/>
            <person name="Gearin G."/>
            <person name="Gellesch M."/>
            <person name="Goldberg J."/>
            <person name="Griggs A."/>
            <person name="Gujja S."/>
            <person name="Heiman D."/>
            <person name="Howarth C."/>
            <person name="Larson L."/>
            <person name="Lui A."/>
            <person name="MacDonald P.J.P."/>
            <person name="Mehta T."/>
            <person name="Montmayeur A."/>
            <person name="Murphy C."/>
            <person name="Neiman D."/>
            <person name="Pearson M."/>
            <person name="Priest M."/>
            <person name="Roberts A."/>
            <person name="Saif S."/>
            <person name="Shea T."/>
            <person name="Shenoy N."/>
            <person name="Sisk P."/>
            <person name="Stolte C."/>
            <person name="Sykes S."/>
            <person name="Yandava C."/>
            <person name="Wortman J."/>
            <person name="Nusbaum C."/>
            <person name="Birren B."/>
        </authorList>
    </citation>
    <scope>NUCLEOTIDE SEQUENCE</scope>
    <source>
        <strain evidence="6">R3-111a-1</strain>
    </source>
</reference>
<dbReference type="HOGENOM" id="CLU_076139_0_0_1"/>
<dbReference type="OrthoDB" id="5945798at2759"/>
<keyword evidence="2 4" id="KW-0863">Zinc-finger</keyword>
<name>J3NHD4_GAET3</name>
<reference evidence="6" key="2">
    <citation type="submission" date="2010-07" db="EMBL/GenBank/DDBJ databases">
        <authorList>
            <consortium name="The Broad Institute Genome Sequencing Platform"/>
            <consortium name="Broad Institute Genome Sequencing Center for Infectious Disease"/>
            <person name="Ma L.-J."/>
            <person name="Dead R."/>
            <person name="Young S."/>
            <person name="Zeng Q."/>
            <person name="Koehrsen M."/>
            <person name="Alvarado L."/>
            <person name="Berlin A."/>
            <person name="Chapman S.B."/>
            <person name="Chen Z."/>
            <person name="Freedman E."/>
            <person name="Gellesch M."/>
            <person name="Goldberg J."/>
            <person name="Griggs A."/>
            <person name="Gujja S."/>
            <person name="Heilman E.R."/>
            <person name="Heiman D."/>
            <person name="Hepburn T."/>
            <person name="Howarth C."/>
            <person name="Jen D."/>
            <person name="Larson L."/>
            <person name="Mehta T."/>
            <person name="Neiman D."/>
            <person name="Pearson M."/>
            <person name="Roberts A."/>
            <person name="Saif S."/>
            <person name="Shea T."/>
            <person name="Shenoy N."/>
            <person name="Sisk P."/>
            <person name="Stolte C."/>
            <person name="Sykes S."/>
            <person name="Walk T."/>
            <person name="White J."/>
            <person name="Yandava C."/>
            <person name="Haas B."/>
            <person name="Nusbaum C."/>
            <person name="Birren B."/>
        </authorList>
    </citation>
    <scope>NUCLEOTIDE SEQUENCE</scope>
    <source>
        <strain evidence="6">R3-111a-1</strain>
    </source>
</reference>
<reference evidence="7" key="5">
    <citation type="submission" date="2018-04" db="UniProtKB">
        <authorList>
            <consortium name="EnsemblFungi"/>
        </authorList>
    </citation>
    <scope>IDENTIFICATION</scope>
    <source>
        <strain evidence="7">R3-111a-1</strain>
    </source>
</reference>
<evidence type="ECO:0000256" key="1">
    <source>
        <dbReference type="ARBA" id="ARBA00022723"/>
    </source>
</evidence>
<dbReference type="Pfam" id="PF01753">
    <property type="entry name" value="zf-MYND"/>
    <property type="match status" value="1"/>
</dbReference>
<dbReference type="SUPFAM" id="SSF144232">
    <property type="entry name" value="HIT/MYND zinc finger-like"/>
    <property type="match status" value="1"/>
</dbReference>
<evidence type="ECO:0000256" key="4">
    <source>
        <dbReference type="PROSITE-ProRule" id="PRU00134"/>
    </source>
</evidence>
<dbReference type="eggNOG" id="ENOG502QR5D">
    <property type="taxonomic scope" value="Eukaryota"/>
</dbReference>
<reference evidence="8" key="1">
    <citation type="submission" date="2010-07" db="EMBL/GenBank/DDBJ databases">
        <title>The genome sequence of Gaeumannomyces graminis var. tritici strain R3-111a-1.</title>
        <authorList>
            <consortium name="The Broad Institute Genome Sequencing Platform"/>
            <person name="Ma L.-J."/>
            <person name="Dead R."/>
            <person name="Young S."/>
            <person name="Zeng Q."/>
            <person name="Koehrsen M."/>
            <person name="Alvarado L."/>
            <person name="Berlin A."/>
            <person name="Chapman S.B."/>
            <person name="Chen Z."/>
            <person name="Freedman E."/>
            <person name="Gellesch M."/>
            <person name="Goldberg J."/>
            <person name="Griggs A."/>
            <person name="Gujja S."/>
            <person name="Heilman E.R."/>
            <person name="Heiman D."/>
            <person name="Hepburn T."/>
            <person name="Howarth C."/>
            <person name="Jen D."/>
            <person name="Larson L."/>
            <person name="Mehta T."/>
            <person name="Neiman D."/>
            <person name="Pearson M."/>
            <person name="Roberts A."/>
            <person name="Saif S."/>
            <person name="Shea T."/>
            <person name="Shenoy N."/>
            <person name="Sisk P."/>
            <person name="Stolte C."/>
            <person name="Sykes S."/>
            <person name="Walk T."/>
            <person name="White J."/>
            <person name="Yandava C."/>
            <person name="Haas B."/>
            <person name="Nusbaum C."/>
            <person name="Birren B."/>
        </authorList>
    </citation>
    <scope>NUCLEOTIDE SEQUENCE [LARGE SCALE GENOMIC DNA]</scope>
    <source>
        <strain evidence="8">R3-111a-1</strain>
    </source>
</reference>
<evidence type="ECO:0000259" key="5">
    <source>
        <dbReference type="PROSITE" id="PS50865"/>
    </source>
</evidence>
<sequence length="197" mass="20695">MAALPDFTDTSRFPTFATIPEAGGEAPPPPEPWYLLARIKDDMTITKPTLVALDRAGSPFALLFEGFDRDGIDLKGRGLKKGATVVVPRALRTPPATEGKRGFVRVDKPDANSVKAIPGPLERVLELGSGSGSAAPAAGCSSCGADGQDEQAKLAKCTGCGRARYCGKDCQVKGWNEGHKGDCKIYKALDSIFSPSA</sequence>
<dbReference type="AlphaFoldDB" id="J3NHD4"/>
<keyword evidence="8" id="KW-1185">Reference proteome</keyword>
<keyword evidence="1" id="KW-0479">Metal-binding</keyword>
<protein>
    <recommendedName>
        <fullName evidence="5">MYND-type domain-containing protein</fullName>
    </recommendedName>
</protein>
<evidence type="ECO:0000256" key="2">
    <source>
        <dbReference type="ARBA" id="ARBA00022771"/>
    </source>
</evidence>
<dbReference type="Proteomes" id="UP000006039">
    <property type="component" value="Unassembled WGS sequence"/>
</dbReference>
<dbReference type="EnsemblFungi" id="EJT80677">
    <property type="protein sequence ID" value="EJT80677"/>
    <property type="gene ID" value="GGTG_00671"/>
</dbReference>
<dbReference type="GeneID" id="20341129"/>
<dbReference type="STRING" id="644352.J3NHD4"/>
<accession>J3NHD4</accession>
<dbReference type="PROSITE" id="PS50865">
    <property type="entry name" value="ZF_MYND_2"/>
    <property type="match status" value="1"/>
</dbReference>
<dbReference type="InterPro" id="IPR002893">
    <property type="entry name" value="Znf_MYND"/>
</dbReference>
<reference evidence="7" key="4">
    <citation type="journal article" date="2015" name="G3 (Bethesda)">
        <title>Genome sequences of three phytopathogenic species of the Magnaporthaceae family of fungi.</title>
        <authorList>
            <person name="Okagaki L.H."/>
            <person name="Nunes C.C."/>
            <person name="Sailsbery J."/>
            <person name="Clay B."/>
            <person name="Brown D."/>
            <person name="John T."/>
            <person name="Oh Y."/>
            <person name="Young N."/>
            <person name="Fitzgerald M."/>
            <person name="Haas B.J."/>
            <person name="Zeng Q."/>
            <person name="Young S."/>
            <person name="Adiconis X."/>
            <person name="Fan L."/>
            <person name="Levin J.Z."/>
            <person name="Mitchell T.K."/>
            <person name="Okubara P.A."/>
            <person name="Farman M.L."/>
            <person name="Kohn L.M."/>
            <person name="Birren B."/>
            <person name="Ma L.-J."/>
            <person name="Dean R.A."/>
        </authorList>
    </citation>
    <scope>NUCLEOTIDE SEQUENCE</scope>
    <source>
        <strain evidence="7">R3-111a-1</strain>
    </source>
</reference>
<dbReference type="RefSeq" id="XP_009216686.1">
    <property type="nucleotide sequence ID" value="XM_009218422.1"/>
</dbReference>
<evidence type="ECO:0000313" key="7">
    <source>
        <dbReference type="EnsemblFungi" id="EJT80677"/>
    </source>
</evidence>
<gene>
    <name evidence="7" type="primary">20341129</name>
    <name evidence="6" type="ORF">GGTG_00671</name>
</gene>
<dbReference type="PROSITE" id="PS01360">
    <property type="entry name" value="ZF_MYND_1"/>
    <property type="match status" value="1"/>
</dbReference>
<evidence type="ECO:0000256" key="3">
    <source>
        <dbReference type="ARBA" id="ARBA00022833"/>
    </source>
</evidence>